<dbReference type="EMBL" id="FNHH01000005">
    <property type="protein sequence ID" value="SDM05746.1"/>
    <property type="molecule type" value="Genomic_DNA"/>
</dbReference>
<dbReference type="SMART" id="SM00360">
    <property type="entry name" value="RRM"/>
    <property type="match status" value="1"/>
</dbReference>
<proteinExistence type="predicted"/>
<dbReference type="PROSITE" id="PS50102">
    <property type="entry name" value="RRM"/>
    <property type="match status" value="1"/>
</dbReference>
<dbReference type="SUPFAM" id="SSF54928">
    <property type="entry name" value="RNA-binding domain, RBD"/>
    <property type="match status" value="1"/>
</dbReference>
<dbReference type="GO" id="GO:0003723">
    <property type="term" value="F:RNA binding"/>
    <property type="evidence" value="ECO:0007669"/>
    <property type="project" value="UniProtKB-KW"/>
</dbReference>
<dbReference type="Proteomes" id="UP000199226">
    <property type="component" value="Unassembled WGS sequence"/>
</dbReference>
<organism evidence="3 4">
    <name type="scientific">Daejeonella rubra</name>
    <dbReference type="NCBI Taxonomy" id="990371"/>
    <lineage>
        <taxon>Bacteria</taxon>
        <taxon>Pseudomonadati</taxon>
        <taxon>Bacteroidota</taxon>
        <taxon>Sphingobacteriia</taxon>
        <taxon>Sphingobacteriales</taxon>
        <taxon>Sphingobacteriaceae</taxon>
        <taxon>Daejeonella</taxon>
    </lineage>
</organism>
<dbReference type="InterPro" id="IPR000504">
    <property type="entry name" value="RRM_dom"/>
</dbReference>
<keyword evidence="1" id="KW-0694">RNA-binding</keyword>
<name>A0A1G9Q413_9SPHI</name>
<dbReference type="RefSeq" id="WP_090701462.1">
    <property type="nucleotide sequence ID" value="NZ_FNHH01000005.1"/>
</dbReference>
<gene>
    <name evidence="3" type="ORF">SAMN05421813_105114</name>
</gene>
<dbReference type="InterPro" id="IPR052462">
    <property type="entry name" value="SLIRP/GR-RBP-like"/>
</dbReference>
<dbReference type="Pfam" id="PF00076">
    <property type="entry name" value="RRM_1"/>
    <property type="match status" value="1"/>
</dbReference>
<protein>
    <submittedName>
        <fullName evidence="3">RNA recognition motif. (A.k.a. RRM, RBD, or RNP domain)</fullName>
    </submittedName>
</protein>
<evidence type="ECO:0000313" key="4">
    <source>
        <dbReference type="Proteomes" id="UP000199226"/>
    </source>
</evidence>
<dbReference type="AlphaFoldDB" id="A0A1G9Q413"/>
<dbReference type="Gene3D" id="3.30.70.330">
    <property type="match status" value="1"/>
</dbReference>
<evidence type="ECO:0000259" key="2">
    <source>
        <dbReference type="PROSITE" id="PS50102"/>
    </source>
</evidence>
<evidence type="ECO:0000256" key="1">
    <source>
        <dbReference type="ARBA" id="ARBA00022884"/>
    </source>
</evidence>
<dbReference type="InterPro" id="IPR035979">
    <property type="entry name" value="RBD_domain_sf"/>
</dbReference>
<dbReference type="OrthoDB" id="9798855at2"/>
<reference evidence="4" key="1">
    <citation type="submission" date="2016-10" db="EMBL/GenBank/DDBJ databases">
        <authorList>
            <person name="Varghese N."/>
            <person name="Submissions S."/>
        </authorList>
    </citation>
    <scope>NUCLEOTIDE SEQUENCE [LARGE SCALE GENOMIC DNA]</scope>
    <source>
        <strain evidence="4">DSM 24536</strain>
    </source>
</reference>
<sequence length="86" mass="9754">MNIFVGGLPFKVDERELREIFEKYGEPTSVKLIIDKQSGRSKGFGFVEMDDEAAGQQAIEALDGTELYGRKIGVRVSEDKKPERRF</sequence>
<dbReference type="STRING" id="990371.SAMN05421813_105114"/>
<dbReference type="InterPro" id="IPR012677">
    <property type="entry name" value="Nucleotide-bd_a/b_plait_sf"/>
</dbReference>
<dbReference type="PANTHER" id="PTHR48027">
    <property type="entry name" value="HETEROGENEOUS NUCLEAR RIBONUCLEOPROTEIN 87F-RELATED"/>
    <property type="match status" value="1"/>
</dbReference>
<feature type="domain" description="RRM" evidence="2">
    <location>
        <begin position="1"/>
        <end position="79"/>
    </location>
</feature>
<keyword evidence="4" id="KW-1185">Reference proteome</keyword>
<accession>A0A1G9Q413</accession>
<evidence type="ECO:0000313" key="3">
    <source>
        <dbReference type="EMBL" id="SDM05746.1"/>
    </source>
</evidence>